<feature type="transmembrane region" description="Helical" evidence="2">
    <location>
        <begin position="152"/>
        <end position="170"/>
    </location>
</feature>
<organism evidence="3 4">
    <name type="scientific">Dendrothele bispora (strain CBS 962.96)</name>
    <dbReference type="NCBI Taxonomy" id="1314807"/>
    <lineage>
        <taxon>Eukaryota</taxon>
        <taxon>Fungi</taxon>
        <taxon>Dikarya</taxon>
        <taxon>Basidiomycota</taxon>
        <taxon>Agaricomycotina</taxon>
        <taxon>Agaricomycetes</taxon>
        <taxon>Agaricomycetidae</taxon>
        <taxon>Agaricales</taxon>
        <taxon>Agaricales incertae sedis</taxon>
        <taxon>Dendrothele</taxon>
    </lineage>
</organism>
<sequence>MGRTATLVASWFNILLYTTEVLLSLYYFTKTRPGPFYKWSLLLALLFDTASSIVFCYYAYLYIIASEGIPPSIVWPLSVNIILTFAPSTICQVFFTRRYYMITKNRIVTAGISLLIVSHLVLGHLGAIWQLIDPSDPSFQPSFRNTAIEVASIISTAADILIAIALTIALRRITTNYLSTKSLLHRFSVHAFTCGMVTASATVMVLILTLADEGTGRVYTLTLLTNFLLLKQMGHDETPTRSTTQIAHGTVVEGVPPESIALRTRLIELADDQTFTIPLELSVESSREMNESTPNSPNPFEFQPPSKSRSSVVSKDGNV</sequence>
<evidence type="ECO:0000256" key="1">
    <source>
        <dbReference type="SAM" id="MobiDB-lite"/>
    </source>
</evidence>
<dbReference type="EMBL" id="ML179036">
    <property type="protein sequence ID" value="THV08020.1"/>
    <property type="molecule type" value="Genomic_DNA"/>
</dbReference>
<dbReference type="AlphaFoldDB" id="A0A4S8MX95"/>
<keyword evidence="2" id="KW-0812">Transmembrane</keyword>
<evidence type="ECO:0000313" key="3">
    <source>
        <dbReference type="EMBL" id="THV08020.1"/>
    </source>
</evidence>
<name>A0A4S8MX95_DENBC</name>
<reference evidence="3 4" key="1">
    <citation type="journal article" date="2019" name="Nat. Ecol. Evol.">
        <title>Megaphylogeny resolves global patterns of mushroom evolution.</title>
        <authorList>
            <person name="Varga T."/>
            <person name="Krizsan K."/>
            <person name="Foldi C."/>
            <person name="Dima B."/>
            <person name="Sanchez-Garcia M."/>
            <person name="Sanchez-Ramirez S."/>
            <person name="Szollosi G.J."/>
            <person name="Szarkandi J.G."/>
            <person name="Papp V."/>
            <person name="Albert L."/>
            <person name="Andreopoulos W."/>
            <person name="Angelini C."/>
            <person name="Antonin V."/>
            <person name="Barry K.W."/>
            <person name="Bougher N.L."/>
            <person name="Buchanan P."/>
            <person name="Buyck B."/>
            <person name="Bense V."/>
            <person name="Catcheside P."/>
            <person name="Chovatia M."/>
            <person name="Cooper J."/>
            <person name="Damon W."/>
            <person name="Desjardin D."/>
            <person name="Finy P."/>
            <person name="Geml J."/>
            <person name="Haridas S."/>
            <person name="Hughes K."/>
            <person name="Justo A."/>
            <person name="Karasinski D."/>
            <person name="Kautmanova I."/>
            <person name="Kiss B."/>
            <person name="Kocsube S."/>
            <person name="Kotiranta H."/>
            <person name="LaButti K.M."/>
            <person name="Lechner B.E."/>
            <person name="Liimatainen K."/>
            <person name="Lipzen A."/>
            <person name="Lukacs Z."/>
            <person name="Mihaltcheva S."/>
            <person name="Morgado L.N."/>
            <person name="Niskanen T."/>
            <person name="Noordeloos M.E."/>
            <person name="Ohm R.A."/>
            <person name="Ortiz-Santana B."/>
            <person name="Ovrebo C."/>
            <person name="Racz N."/>
            <person name="Riley R."/>
            <person name="Savchenko A."/>
            <person name="Shiryaev A."/>
            <person name="Soop K."/>
            <person name="Spirin V."/>
            <person name="Szebenyi C."/>
            <person name="Tomsovsky M."/>
            <person name="Tulloss R.E."/>
            <person name="Uehling J."/>
            <person name="Grigoriev I.V."/>
            <person name="Vagvolgyi C."/>
            <person name="Papp T."/>
            <person name="Martin F.M."/>
            <person name="Miettinen O."/>
            <person name="Hibbett D.S."/>
            <person name="Nagy L.G."/>
        </authorList>
    </citation>
    <scope>NUCLEOTIDE SEQUENCE [LARGE SCALE GENOMIC DNA]</scope>
    <source>
        <strain evidence="3 4">CBS 962.96</strain>
    </source>
</reference>
<keyword evidence="4" id="KW-1185">Reference proteome</keyword>
<feature type="transmembrane region" description="Helical" evidence="2">
    <location>
        <begin position="40"/>
        <end position="61"/>
    </location>
</feature>
<feature type="region of interest" description="Disordered" evidence="1">
    <location>
        <begin position="285"/>
        <end position="319"/>
    </location>
</feature>
<feature type="transmembrane region" description="Helical" evidence="2">
    <location>
        <begin position="73"/>
        <end position="95"/>
    </location>
</feature>
<dbReference type="OrthoDB" id="2989042at2759"/>
<accession>A0A4S8MX95</accession>
<protein>
    <recommendedName>
        <fullName evidence="5">Integral membrane protein</fullName>
    </recommendedName>
</protein>
<gene>
    <name evidence="3" type="ORF">K435DRAFT_959478</name>
</gene>
<proteinExistence type="predicted"/>
<keyword evidence="2" id="KW-1133">Transmembrane helix</keyword>
<evidence type="ECO:0000313" key="4">
    <source>
        <dbReference type="Proteomes" id="UP000297245"/>
    </source>
</evidence>
<dbReference type="Proteomes" id="UP000297245">
    <property type="component" value="Unassembled WGS sequence"/>
</dbReference>
<feature type="transmembrane region" description="Helical" evidence="2">
    <location>
        <begin position="107"/>
        <end position="132"/>
    </location>
</feature>
<feature type="transmembrane region" description="Helical" evidence="2">
    <location>
        <begin position="6"/>
        <end position="28"/>
    </location>
</feature>
<feature type="compositionally biased region" description="Low complexity" evidence="1">
    <location>
        <begin position="304"/>
        <end position="319"/>
    </location>
</feature>
<keyword evidence="2" id="KW-0472">Membrane</keyword>
<evidence type="ECO:0008006" key="5">
    <source>
        <dbReference type="Google" id="ProtNLM"/>
    </source>
</evidence>
<feature type="transmembrane region" description="Helical" evidence="2">
    <location>
        <begin position="191"/>
        <end position="211"/>
    </location>
</feature>
<evidence type="ECO:0000256" key="2">
    <source>
        <dbReference type="SAM" id="Phobius"/>
    </source>
</evidence>